<dbReference type="Proteomes" id="UP000035763">
    <property type="component" value="Unassembled WGS sequence"/>
</dbReference>
<dbReference type="PRINTS" id="PR00111">
    <property type="entry name" value="ABHYDROLASE"/>
</dbReference>
<evidence type="ECO:0000313" key="4">
    <source>
        <dbReference type="Proteomes" id="UP000035763"/>
    </source>
</evidence>
<dbReference type="InterPro" id="IPR050266">
    <property type="entry name" value="AB_hydrolase_sf"/>
</dbReference>
<accession>W6K0D5</accession>
<dbReference type="STRING" id="1193182.BN11_4510017"/>
<organism evidence="3 4">
    <name type="scientific">Nostocoides australiense Ben110</name>
    <dbReference type="NCBI Taxonomy" id="1193182"/>
    <lineage>
        <taxon>Bacteria</taxon>
        <taxon>Bacillati</taxon>
        <taxon>Actinomycetota</taxon>
        <taxon>Actinomycetes</taxon>
        <taxon>Micrococcales</taxon>
        <taxon>Intrasporangiaceae</taxon>
        <taxon>Nostocoides</taxon>
    </lineage>
</organism>
<evidence type="ECO:0000259" key="2">
    <source>
        <dbReference type="Pfam" id="PF12697"/>
    </source>
</evidence>
<reference evidence="3 4" key="1">
    <citation type="journal article" date="2013" name="ISME J.">
        <title>A metabolic model for members of the genus Tetrasphaera involved in enhanced biological phosphorus removal.</title>
        <authorList>
            <person name="Kristiansen R."/>
            <person name="Nguyen H.T.T."/>
            <person name="Saunders A.M."/>
            <person name="Nielsen J.L."/>
            <person name="Wimmer R."/>
            <person name="Le V.Q."/>
            <person name="McIlroy S.J."/>
            <person name="Petrovski S."/>
            <person name="Seviour R.J."/>
            <person name="Calteau A."/>
            <person name="Nielsen K.L."/>
            <person name="Nielsen P.H."/>
        </authorList>
    </citation>
    <scope>NUCLEOTIDE SEQUENCE [LARGE SCALE GENOMIC DNA]</scope>
    <source>
        <strain evidence="3 4">Ben110</strain>
    </source>
</reference>
<dbReference type="InterPro" id="IPR029058">
    <property type="entry name" value="AB_hydrolase_fold"/>
</dbReference>
<name>W6K0D5_9MICO</name>
<evidence type="ECO:0000313" key="3">
    <source>
        <dbReference type="EMBL" id="CCH74516.1"/>
    </source>
</evidence>
<gene>
    <name evidence="3" type="ORF">BN11_4510017</name>
</gene>
<dbReference type="SUPFAM" id="SSF53474">
    <property type="entry name" value="alpha/beta-Hydrolases"/>
    <property type="match status" value="1"/>
</dbReference>
<keyword evidence="1 3" id="KW-0378">Hydrolase</keyword>
<dbReference type="EMBL" id="CAJA01000392">
    <property type="protein sequence ID" value="CCH74516.1"/>
    <property type="molecule type" value="Genomic_DNA"/>
</dbReference>
<comment type="caution">
    <text evidence="3">The sequence shown here is derived from an EMBL/GenBank/DDBJ whole genome shotgun (WGS) entry which is preliminary data.</text>
</comment>
<dbReference type="RefSeq" id="WP_048699865.1">
    <property type="nucleotide sequence ID" value="NZ_HG764815.1"/>
</dbReference>
<dbReference type="EC" id="3.1.1.1" evidence="3"/>
<dbReference type="PANTHER" id="PTHR43798:SF31">
    <property type="entry name" value="AB HYDROLASE SUPERFAMILY PROTEIN YCLE"/>
    <property type="match status" value="1"/>
</dbReference>
<dbReference type="OrthoDB" id="27092at2"/>
<dbReference type="AlphaFoldDB" id="W6K0D5"/>
<dbReference type="InterPro" id="IPR000073">
    <property type="entry name" value="AB_hydrolase_1"/>
</dbReference>
<dbReference type="GO" id="GO:0016020">
    <property type="term" value="C:membrane"/>
    <property type="evidence" value="ECO:0007669"/>
    <property type="project" value="TreeGrafter"/>
</dbReference>
<feature type="domain" description="AB hydrolase-1" evidence="2">
    <location>
        <begin position="40"/>
        <end position="264"/>
    </location>
</feature>
<sequence>MPHTSDLGTLTADWTELAIDGPYGRLQVWTAGDDDGRTPVLFIHPINTQGRIWAEVVALLGPGRRYVLPDLHGHGGSDVTGDFGLDAWTADLTAVIDNVVGAGSFHVVGGSLGGPLAVCVGAAYPDRVRSLTAMGASLHFEGVEVEDVLATFDRLGIPGTFEEVFPTLTFGPDAPREVIDRGLELANHNDVETVKRIWYATISSDADDIAPQVRCPALVINGEHDATCPAPLGLEMARALNTEQVVMPGIGHLPMLECPERIADLVGAHLDRNESPAGAV</sequence>
<evidence type="ECO:0000256" key="1">
    <source>
        <dbReference type="ARBA" id="ARBA00022801"/>
    </source>
</evidence>
<protein>
    <submittedName>
        <fullName evidence="3">Putative Carboxylesterase</fullName>
        <ecNumber evidence="3">3.1.1.1</ecNumber>
    </submittedName>
</protein>
<dbReference type="Pfam" id="PF12697">
    <property type="entry name" value="Abhydrolase_6"/>
    <property type="match status" value="1"/>
</dbReference>
<dbReference type="PANTHER" id="PTHR43798">
    <property type="entry name" value="MONOACYLGLYCEROL LIPASE"/>
    <property type="match status" value="1"/>
</dbReference>
<dbReference type="GO" id="GO:0106435">
    <property type="term" value="F:carboxylesterase activity"/>
    <property type="evidence" value="ECO:0007669"/>
    <property type="project" value="UniProtKB-EC"/>
</dbReference>
<proteinExistence type="predicted"/>
<dbReference type="Gene3D" id="3.40.50.1820">
    <property type="entry name" value="alpha/beta hydrolase"/>
    <property type="match status" value="1"/>
</dbReference>
<keyword evidence="4" id="KW-1185">Reference proteome</keyword>